<dbReference type="OrthoDB" id="8421472at2"/>
<name>L0DA98_SINAD</name>
<dbReference type="HOGENOM" id="CLU_838656_0_0_0"/>
<protein>
    <submittedName>
        <fullName evidence="2">Sugar phosphate isomerase/epimerase</fullName>
    </submittedName>
</protein>
<evidence type="ECO:0000259" key="1">
    <source>
        <dbReference type="Pfam" id="PF01261"/>
    </source>
</evidence>
<dbReference type="PANTHER" id="PTHR12110:SF53">
    <property type="entry name" value="BLR5974 PROTEIN"/>
    <property type="match status" value="1"/>
</dbReference>
<dbReference type="InterPro" id="IPR013022">
    <property type="entry name" value="Xyl_isomerase-like_TIM-brl"/>
</dbReference>
<dbReference type="EMBL" id="CP003364">
    <property type="protein sequence ID" value="AGA25758.1"/>
    <property type="molecule type" value="Genomic_DNA"/>
</dbReference>
<accession>L0DA98</accession>
<dbReference type="KEGG" id="saci:Sinac_1374"/>
<dbReference type="InterPro" id="IPR050312">
    <property type="entry name" value="IolE/XylAMocC-like"/>
</dbReference>
<organism evidence="2 3">
    <name type="scientific">Singulisphaera acidiphila (strain ATCC BAA-1392 / DSM 18658 / VKM B-2454 / MOB10)</name>
    <dbReference type="NCBI Taxonomy" id="886293"/>
    <lineage>
        <taxon>Bacteria</taxon>
        <taxon>Pseudomonadati</taxon>
        <taxon>Planctomycetota</taxon>
        <taxon>Planctomycetia</taxon>
        <taxon>Isosphaerales</taxon>
        <taxon>Isosphaeraceae</taxon>
        <taxon>Singulisphaera</taxon>
    </lineage>
</organism>
<dbReference type="PANTHER" id="PTHR12110">
    <property type="entry name" value="HYDROXYPYRUVATE ISOMERASE"/>
    <property type="match status" value="1"/>
</dbReference>
<dbReference type="STRING" id="886293.Sinac_1374"/>
<dbReference type="eggNOG" id="COG1082">
    <property type="taxonomic scope" value="Bacteria"/>
</dbReference>
<feature type="domain" description="Xylose isomerase-like TIM barrel" evidence="1">
    <location>
        <begin position="24"/>
        <end position="255"/>
    </location>
</feature>
<evidence type="ECO:0000313" key="2">
    <source>
        <dbReference type="EMBL" id="AGA25758.1"/>
    </source>
</evidence>
<dbReference type="InterPro" id="IPR036237">
    <property type="entry name" value="Xyl_isomerase-like_sf"/>
</dbReference>
<sequence>MTVRIGLDHYTIAHRGLSAEATLEFAEAHGFDGVQFLNPEFIDRSLTPDRLAAFRRRADEKNLYLEVGLPSPNPVRRSRLEERDITAAEHACDLVRQIEAIAALGCRHARAYVGDRHDRFRTDVRWAVQREATLEVLATLAPRLRELDLQIALETHADLTVEELVAMIDRLGPDVAGVTFDTGNLLMRLDEPLAAAERLAAHVLATHVKDAILAFTPRGLCWQARPIGSGIIPMPDILATLIHANPQLNLSIELHPRTYDLPIFDKTWLSYFPDLRPEALAGIVGLAERCHRRFAEGTLVRPEVVEAIAWADRDLDWIASSLGYLRTVVQGLARFETRSPR</sequence>
<gene>
    <name evidence="2" type="ordered locus">Sinac_1374</name>
</gene>
<keyword evidence="3" id="KW-1185">Reference proteome</keyword>
<reference evidence="2 3" key="1">
    <citation type="submission" date="2012-02" db="EMBL/GenBank/DDBJ databases">
        <title>Complete sequence of chromosome of Singulisphaera acidiphila DSM 18658.</title>
        <authorList>
            <consortium name="US DOE Joint Genome Institute (JGI-PGF)"/>
            <person name="Lucas S."/>
            <person name="Copeland A."/>
            <person name="Lapidus A."/>
            <person name="Glavina del Rio T."/>
            <person name="Dalin E."/>
            <person name="Tice H."/>
            <person name="Bruce D."/>
            <person name="Goodwin L."/>
            <person name="Pitluck S."/>
            <person name="Peters L."/>
            <person name="Ovchinnikova G."/>
            <person name="Chertkov O."/>
            <person name="Kyrpides N."/>
            <person name="Mavromatis K."/>
            <person name="Ivanova N."/>
            <person name="Brettin T."/>
            <person name="Detter J.C."/>
            <person name="Han C."/>
            <person name="Larimer F."/>
            <person name="Land M."/>
            <person name="Hauser L."/>
            <person name="Markowitz V."/>
            <person name="Cheng J.-F."/>
            <person name="Hugenholtz P."/>
            <person name="Woyke T."/>
            <person name="Wu D."/>
            <person name="Tindall B."/>
            <person name="Pomrenke H."/>
            <person name="Brambilla E."/>
            <person name="Klenk H.-P."/>
            <person name="Eisen J.A."/>
        </authorList>
    </citation>
    <scope>NUCLEOTIDE SEQUENCE [LARGE SCALE GENOMIC DNA]</scope>
    <source>
        <strain evidence="3">ATCC BAA-1392 / DSM 18658 / VKM B-2454 / MOB10</strain>
    </source>
</reference>
<proteinExistence type="predicted"/>
<dbReference type="GO" id="GO:0016853">
    <property type="term" value="F:isomerase activity"/>
    <property type="evidence" value="ECO:0007669"/>
    <property type="project" value="UniProtKB-KW"/>
</dbReference>
<keyword evidence="2" id="KW-0413">Isomerase</keyword>
<dbReference type="RefSeq" id="WP_015244932.1">
    <property type="nucleotide sequence ID" value="NC_019892.1"/>
</dbReference>
<dbReference type="Pfam" id="PF01261">
    <property type="entry name" value="AP_endonuc_2"/>
    <property type="match status" value="1"/>
</dbReference>
<dbReference type="SUPFAM" id="SSF51658">
    <property type="entry name" value="Xylose isomerase-like"/>
    <property type="match status" value="1"/>
</dbReference>
<evidence type="ECO:0000313" key="3">
    <source>
        <dbReference type="Proteomes" id="UP000010798"/>
    </source>
</evidence>
<dbReference type="Proteomes" id="UP000010798">
    <property type="component" value="Chromosome"/>
</dbReference>
<dbReference type="Gene3D" id="3.20.20.150">
    <property type="entry name" value="Divalent-metal-dependent TIM barrel enzymes"/>
    <property type="match status" value="1"/>
</dbReference>
<dbReference type="AlphaFoldDB" id="L0DA98"/>